<sequence length="81" mass="8544">AGWVGVGAADGRCCAGRRRCGARAGPGEGCDGPGEGCDGPGRTADEWRSATSMYDFHARDIDGHDVALERYRYAGRVVLSR</sequence>
<evidence type="ECO:0000313" key="1">
    <source>
        <dbReference type="Ensembl" id="ENSPCLP00000015321.1"/>
    </source>
</evidence>
<reference evidence="1" key="1">
    <citation type="submission" date="2025-08" db="UniProtKB">
        <authorList>
            <consortium name="Ensembl"/>
        </authorList>
    </citation>
    <scope>IDENTIFICATION</scope>
</reference>
<accession>A0A669QMH6</accession>
<name>A0A669QMH6_PHACC</name>
<proteinExistence type="predicted"/>
<protein>
    <submittedName>
        <fullName evidence="1">Uncharacterized protein</fullName>
    </submittedName>
</protein>
<reference evidence="1" key="2">
    <citation type="submission" date="2025-09" db="UniProtKB">
        <authorList>
            <consortium name="Ensembl"/>
        </authorList>
    </citation>
    <scope>IDENTIFICATION</scope>
</reference>
<dbReference type="Ensembl" id="ENSPCLT00000020201.1">
    <property type="protein sequence ID" value="ENSPCLP00000015321.1"/>
    <property type="gene ID" value="ENSPCLG00000012519.1"/>
</dbReference>
<dbReference type="Proteomes" id="UP000472261">
    <property type="component" value="Unplaced"/>
</dbReference>
<dbReference type="AlphaFoldDB" id="A0A669QMH6"/>
<organism evidence="1 2">
    <name type="scientific">Phasianus colchicus</name>
    <name type="common">Common pheasant</name>
    <dbReference type="NCBI Taxonomy" id="9054"/>
    <lineage>
        <taxon>Eukaryota</taxon>
        <taxon>Metazoa</taxon>
        <taxon>Chordata</taxon>
        <taxon>Craniata</taxon>
        <taxon>Vertebrata</taxon>
        <taxon>Euteleostomi</taxon>
        <taxon>Archelosauria</taxon>
        <taxon>Archosauria</taxon>
        <taxon>Dinosauria</taxon>
        <taxon>Saurischia</taxon>
        <taxon>Theropoda</taxon>
        <taxon>Coelurosauria</taxon>
        <taxon>Aves</taxon>
        <taxon>Neognathae</taxon>
        <taxon>Galloanserae</taxon>
        <taxon>Galliformes</taxon>
        <taxon>Phasianidae</taxon>
        <taxon>Phasianinae</taxon>
        <taxon>Phasianus</taxon>
    </lineage>
</organism>
<evidence type="ECO:0000313" key="2">
    <source>
        <dbReference type="Proteomes" id="UP000472261"/>
    </source>
</evidence>
<keyword evidence="2" id="KW-1185">Reference proteome</keyword>